<evidence type="ECO:0000313" key="3">
    <source>
        <dbReference type="Proteomes" id="UP000030649"/>
    </source>
</evidence>
<dbReference type="HOGENOM" id="CLU_136584_0_0_2"/>
<dbReference type="Proteomes" id="UP000030649">
    <property type="component" value="Unassembled WGS sequence"/>
</dbReference>
<evidence type="ECO:0000256" key="1">
    <source>
        <dbReference type="SAM" id="MobiDB-lite"/>
    </source>
</evidence>
<dbReference type="EMBL" id="KE356560">
    <property type="protein sequence ID" value="ERG90234.1"/>
    <property type="molecule type" value="Genomic_DNA"/>
</dbReference>
<accession>U1MKV0</accession>
<organism evidence="2 3">
    <name type="scientific">Haloquadratum walsbyi J07HQW1</name>
    <dbReference type="NCBI Taxonomy" id="1238424"/>
    <lineage>
        <taxon>Archaea</taxon>
        <taxon>Methanobacteriati</taxon>
        <taxon>Methanobacteriota</taxon>
        <taxon>Stenosarchaea group</taxon>
        <taxon>Halobacteria</taxon>
        <taxon>Halobacteriales</taxon>
        <taxon>Haloferacaceae</taxon>
        <taxon>Haloquadratum</taxon>
    </lineage>
</organism>
<sequence length="110" mass="12590">MNASNLSDEIPQECAQMKKATPRSLERSSAMHKRLFGNEPSLTDAIESREGEELVRIEDHGAYTLVVAERANKTGTDRGPFAYRVQWETETGNEGGQYNWHYLRRVYDEP</sequence>
<reference evidence="2 3" key="1">
    <citation type="journal article" date="2013" name="PLoS ONE">
        <title>Assembly-driven community genomics of a hypersaline microbial ecosystem.</title>
        <authorList>
            <person name="Podell S."/>
            <person name="Ugalde J.A."/>
            <person name="Narasingarao P."/>
            <person name="Banfield J.F."/>
            <person name="Heidelberg K.B."/>
            <person name="Allen E.E."/>
        </authorList>
    </citation>
    <scope>NUCLEOTIDE SEQUENCE [LARGE SCALE GENOMIC DNA]</scope>
    <source>
        <strain evidence="3">J07HQW1</strain>
    </source>
</reference>
<name>U1MKV0_9EURY</name>
<dbReference type="AlphaFoldDB" id="U1MKV0"/>
<dbReference type="STRING" id="1238424.J07HQW1_00252"/>
<feature type="region of interest" description="Disordered" evidence="1">
    <location>
        <begin position="1"/>
        <end position="44"/>
    </location>
</feature>
<evidence type="ECO:0000313" key="2">
    <source>
        <dbReference type="EMBL" id="ERG90234.1"/>
    </source>
</evidence>
<proteinExistence type="predicted"/>
<gene>
    <name evidence="2" type="ORF">J07HQW1_00252</name>
</gene>
<protein>
    <submittedName>
        <fullName evidence="2">Uncharacterized protein</fullName>
    </submittedName>
</protein>